<dbReference type="OrthoDB" id="3390692at2"/>
<dbReference type="Proteomes" id="UP000198242">
    <property type="component" value="Chromosome I"/>
</dbReference>
<name>A0A1C4V6W2_MICVI</name>
<dbReference type="RefSeq" id="WP_157744350.1">
    <property type="nucleotide sequence ID" value="NZ_LT607411.1"/>
</dbReference>
<protein>
    <submittedName>
        <fullName evidence="1">Uncharacterized protein</fullName>
    </submittedName>
</protein>
<evidence type="ECO:0000313" key="1">
    <source>
        <dbReference type="EMBL" id="SCE79738.1"/>
    </source>
</evidence>
<organism evidence="1 2">
    <name type="scientific">Micromonospora viridifaciens</name>
    <dbReference type="NCBI Taxonomy" id="1881"/>
    <lineage>
        <taxon>Bacteria</taxon>
        <taxon>Bacillati</taxon>
        <taxon>Actinomycetota</taxon>
        <taxon>Actinomycetes</taxon>
        <taxon>Micromonosporales</taxon>
        <taxon>Micromonosporaceae</taxon>
        <taxon>Micromonospora</taxon>
    </lineage>
</organism>
<dbReference type="EMBL" id="LT607411">
    <property type="protein sequence ID" value="SCE79738.1"/>
    <property type="molecule type" value="Genomic_DNA"/>
</dbReference>
<keyword evidence="2" id="KW-1185">Reference proteome</keyword>
<evidence type="ECO:0000313" key="2">
    <source>
        <dbReference type="Proteomes" id="UP000198242"/>
    </source>
</evidence>
<reference evidence="2" key="1">
    <citation type="submission" date="2016-06" db="EMBL/GenBank/DDBJ databases">
        <authorList>
            <person name="Varghese N."/>
            <person name="Submissions Spin"/>
        </authorList>
    </citation>
    <scope>NUCLEOTIDE SEQUENCE [LARGE SCALE GENOMIC DNA]</scope>
    <source>
        <strain evidence="2">DSM 43909</strain>
    </source>
</reference>
<proteinExistence type="predicted"/>
<sequence length="151" mass="15903">MLAALGLGVGGCGRLGDAISGGFSARDCHPDPKTVAALRKEPVSTQTPAGASATVVTDTLSCGWVDPTPINLGMLDREVTGAGAADAVSRFYTDLGRSSGWEAFDQSIHVYDATKPDGSNCTWHLYVLNTAEGTYHVQITYTPRDLRPTCL</sequence>
<gene>
    <name evidence="1" type="ORF">GA0074695_1199</name>
</gene>
<dbReference type="AlphaFoldDB" id="A0A1C4V6W2"/>
<accession>A0A1C4V6W2</accession>